<dbReference type="STRING" id="1314674.A0A0D7B3S5"/>
<protein>
    <submittedName>
        <fullName evidence="4">NAD(P)-binding protein</fullName>
    </submittedName>
</protein>
<sequence length="297" mass="30795">MSSAFSTPPLQKQTALVTGGGTGIGLMIAEGLANAGAKVYITGRRLNVLEKAIVTSKVTDGTGSLVPFVLSMDVGNEEDIARAVETILQADGKLDVLVNNAGFAGSKSDPDGFSARKAAAYPADSMEPENVQDWKDIFHINSIMPFFVVRAFVPLLKAGAEARGPQASASVINISSTTSTMAVGAGVYGSLAYTATKAALEQMSLVLAFHFAQNNTPIRVNTIAPGMFPSEISDRNFGKDGLDELAKNAARGHVSAAPAKRGGRAEEMGTTAVYLASNAFVNGVVLKVDGGMAIVNP</sequence>
<dbReference type="Pfam" id="PF13561">
    <property type="entry name" value="adh_short_C2"/>
    <property type="match status" value="1"/>
</dbReference>
<evidence type="ECO:0000256" key="2">
    <source>
        <dbReference type="ARBA" id="ARBA00022857"/>
    </source>
</evidence>
<evidence type="ECO:0000256" key="1">
    <source>
        <dbReference type="ARBA" id="ARBA00006484"/>
    </source>
</evidence>
<dbReference type="Proteomes" id="UP000054007">
    <property type="component" value="Unassembled WGS sequence"/>
</dbReference>
<dbReference type="InterPro" id="IPR052178">
    <property type="entry name" value="Sec_Metab_Biosynth_SDR"/>
</dbReference>
<dbReference type="PRINTS" id="PR00080">
    <property type="entry name" value="SDRFAMILY"/>
</dbReference>
<keyword evidence="2" id="KW-0521">NADP</keyword>
<dbReference type="EMBL" id="KN880615">
    <property type="protein sequence ID" value="KIY64855.1"/>
    <property type="molecule type" value="Genomic_DNA"/>
</dbReference>
<gene>
    <name evidence="4" type="ORF">CYLTODRAFT_445715</name>
</gene>
<evidence type="ECO:0000313" key="5">
    <source>
        <dbReference type="Proteomes" id="UP000054007"/>
    </source>
</evidence>
<keyword evidence="5" id="KW-1185">Reference proteome</keyword>
<reference evidence="4 5" key="1">
    <citation type="journal article" date="2015" name="Fungal Genet. Biol.">
        <title>Evolution of novel wood decay mechanisms in Agaricales revealed by the genome sequences of Fistulina hepatica and Cylindrobasidium torrendii.</title>
        <authorList>
            <person name="Floudas D."/>
            <person name="Held B.W."/>
            <person name="Riley R."/>
            <person name="Nagy L.G."/>
            <person name="Koehler G."/>
            <person name="Ransdell A.S."/>
            <person name="Younus H."/>
            <person name="Chow J."/>
            <person name="Chiniquy J."/>
            <person name="Lipzen A."/>
            <person name="Tritt A."/>
            <person name="Sun H."/>
            <person name="Haridas S."/>
            <person name="LaButti K."/>
            <person name="Ohm R.A."/>
            <person name="Kues U."/>
            <person name="Blanchette R.A."/>
            <person name="Grigoriev I.V."/>
            <person name="Minto R.E."/>
            <person name="Hibbett D.S."/>
        </authorList>
    </citation>
    <scope>NUCLEOTIDE SEQUENCE [LARGE SCALE GENOMIC DNA]</scope>
    <source>
        <strain evidence="4 5">FP15055 ss-10</strain>
    </source>
</reference>
<dbReference type="InterPro" id="IPR002347">
    <property type="entry name" value="SDR_fam"/>
</dbReference>
<name>A0A0D7B3S5_9AGAR</name>
<evidence type="ECO:0000256" key="3">
    <source>
        <dbReference type="ARBA" id="ARBA00023002"/>
    </source>
</evidence>
<dbReference type="PANTHER" id="PTHR43618">
    <property type="entry name" value="7-ALPHA-HYDROXYSTEROID DEHYDROGENASE"/>
    <property type="match status" value="1"/>
</dbReference>
<dbReference type="GO" id="GO:0016491">
    <property type="term" value="F:oxidoreductase activity"/>
    <property type="evidence" value="ECO:0007669"/>
    <property type="project" value="UniProtKB-KW"/>
</dbReference>
<keyword evidence="3" id="KW-0560">Oxidoreductase</keyword>
<accession>A0A0D7B3S5</accession>
<dbReference type="Gene3D" id="3.40.50.720">
    <property type="entry name" value="NAD(P)-binding Rossmann-like Domain"/>
    <property type="match status" value="1"/>
</dbReference>
<organism evidence="4 5">
    <name type="scientific">Cylindrobasidium torrendii FP15055 ss-10</name>
    <dbReference type="NCBI Taxonomy" id="1314674"/>
    <lineage>
        <taxon>Eukaryota</taxon>
        <taxon>Fungi</taxon>
        <taxon>Dikarya</taxon>
        <taxon>Basidiomycota</taxon>
        <taxon>Agaricomycotina</taxon>
        <taxon>Agaricomycetes</taxon>
        <taxon>Agaricomycetidae</taxon>
        <taxon>Agaricales</taxon>
        <taxon>Marasmiineae</taxon>
        <taxon>Physalacriaceae</taxon>
        <taxon>Cylindrobasidium</taxon>
    </lineage>
</organism>
<dbReference type="CDD" id="cd05233">
    <property type="entry name" value="SDR_c"/>
    <property type="match status" value="1"/>
</dbReference>
<dbReference type="OrthoDB" id="3819888at2759"/>
<evidence type="ECO:0000313" key="4">
    <source>
        <dbReference type="EMBL" id="KIY64855.1"/>
    </source>
</evidence>
<dbReference type="PANTHER" id="PTHR43618:SF4">
    <property type="entry name" value="SHORT CHAIN DEHYDROGENASE_REDUCTASE FAMILY (AFU_ORTHOLOGUE AFUA_7G04540)"/>
    <property type="match status" value="1"/>
</dbReference>
<dbReference type="InterPro" id="IPR036291">
    <property type="entry name" value="NAD(P)-bd_dom_sf"/>
</dbReference>
<proteinExistence type="inferred from homology"/>
<dbReference type="SUPFAM" id="SSF51735">
    <property type="entry name" value="NAD(P)-binding Rossmann-fold domains"/>
    <property type="match status" value="1"/>
</dbReference>
<dbReference type="AlphaFoldDB" id="A0A0D7B3S5"/>
<dbReference type="PRINTS" id="PR00081">
    <property type="entry name" value="GDHRDH"/>
</dbReference>
<comment type="similarity">
    <text evidence="1">Belongs to the short-chain dehydrogenases/reductases (SDR) family.</text>
</comment>